<reference evidence="1 2" key="1">
    <citation type="submission" date="2017-12" db="EMBL/GenBank/DDBJ databases">
        <title>Phylogenetic diversity of female urinary microbiome.</title>
        <authorList>
            <person name="Thomas-White K."/>
            <person name="Wolfe A.J."/>
        </authorList>
    </citation>
    <scope>NUCLEOTIDE SEQUENCE [LARGE SCALE GENOMIC DNA]</scope>
    <source>
        <strain evidence="1 2">UMB0898</strain>
    </source>
</reference>
<protein>
    <submittedName>
        <fullName evidence="1">VOC family protein</fullName>
    </submittedName>
</protein>
<sequence>MFFNINLLFNGNCQEAFEFYHQILGGEAFNPTITYGEIDPEISDELKDKIYYTELSFGDFTLRGQDEALSGSFLDRTNTIINLDFDSSLVGEALYQDLSDGGTIIEPLDTLIDGVQYSKFIDKFGITWEILIHI</sequence>
<dbReference type="OrthoDB" id="9795306at2"/>
<evidence type="ECO:0000313" key="2">
    <source>
        <dbReference type="Proteomes" id="UP000234384"/>
    </source>
</evidence>
<dbReference type="InterPro" id="IPR029068">
    <property type="entry name" value="Glyas_Bleomycin-R_OHBP_Dase"/>
</dbReference>
<dbReference type="PANTHER" id="PTHR33990">
    <property type="entry name" value="PROTEIN YJDN-RELATED"/>
    <property type="match status" value="1"/>
</dbReference>
<gene>
    <name evidence="1" type="ORF">CYJ57_04655</name>
</gene>
<organism evidence="1 2">
    <name type="scientific">Falseniella ignava</name>
    <dbReference type="NCBI Taxonomy" id="137730"/>
    <lineage>
        <taxon>Bacteria</taxon>
        <taxon>Bacillati</taxon>
        <taxon>Bacillota</taxon>
        <taxon>Bacilli</taxon>
        <taxon>Lactobacillales</taxon>
        <taxon>Aerococcaceae</taxon>
        <taxon>Falseniella</taxon>
    </lineage>
</organism>
<name>A0A2I1K058_9LACT</name>
<dbReference type="AlphaFoldDB" id="A0A2I1K058"/>
<proteinExistence type="predicted"/>
<dbReference type="SUPFAM" id="SSF54593">
    <property type="entry name" value="Glyoxalase/Bleomycin resistance protein/Dihydroxybiphenyl dioxygenase"/>
    <property type="match status" value="1"/>
</dbReference>
<dbReference type="EMBL" id="PKHE01000010">
    <property type="protein sequence ID" value="PKY89031.1"/>
    <property type="molecule type" value="Genomic_DNA"/>
</dbReference>
<dbReference type="PANTHER" id="PTHR33990:SF1">
    <property type="entry name" value="PROTEIN YJDN"/>
    <property type="match status" value="1"/>
</dbReference>
<dbReference type="Proteomes" id="UP000234384">
    <property type="component" value="Unassembled WGS sequence"/>
</dbReference>
<evidence type="ECO:0000313" key="1">
    <source>
        <dbReference type="EMBL" id="PKY89031.1"/>
    </source>
</evidence>
<comment type="caution">
    <text evidence="1">The sequence shown here is derived from an EMBL/GenBank/DDBJ whole genome shotgun (WGS) entry which is preliminary data.</text>
</comment>
<accession>A0A2I1K058</accession>
<dbReference type="RefSeq" id="WP_006701281.1">
    <property type="nucleotide sequence ID" value="NZ_PKHE01000010.1"/>
</dbReference>
<dbReference type="Gene3D" id="3.10.180.10">
    <property type="entry name" value="2,3-Dihydroxybiphenyl 1,2-Dioxygenase, domain 1"/>
    <property type="match status" value="1"/>
</dbReference>